<keyword evidence="2 5" id="KW-0032">Aminotransferase</keyword>
<name>A0ABM7MWC6_ERWRD</name>
<evidence type="ECO:0000256" key="1">
    <source>
        <dbReference type="ARBA" id="ARBA00001933"/>
    </source>
</evidence>
<proteinExistence type="predicted"/>
<dbReference type="SUPFAM" id="SSF53383">
    <property type="entry name" value="PLP-dependent transferases"/>
    <property type="match status" value="1"/>
</dbReference>
<dbReference type="CDD" id="cd00609">
    <property type="entry name" value="AAT_like"/>
    <property type="match status" value="1"/>
</dbReference>
<dbReference type="PANTHER" id="PTHR42832">
    <property type="entry name" value="AMINO ACID AMINOTRANSFERASE"/>
    <property type="match status" value="1"/>
</dbReference>
<dbReference type="RefSeq" id="WP_133843542.1">
    <property type="nucleotide sequence ID" value="NZ_AP024329.1"/>
</dbReference>
<dbReference type="PANTHER" id="PTHR42832:SF3">
    <property type="entry name" value="L-GLUTAMINE--4-(METHYLSULFANYL)-2-OXOBUTANOATE AMINOTRANSFERASE"/>
    <property type="match status" value="1"/>
</dbReference>
<keyword evidence="6" id="KW-1185">Reference proteome</keyword>
<evidence type="ECO:0000313" key="5">
    <source>
        <dbReference type="EMBL" id="BCQ33474.1"/>
    </source>
</evidence>
<comment type="cofactor">
    <cofactor evidence="1">
        <name>pyridoxal 5'-phosphate</name>
        <dbReference type="ChEBI" id="CHEBI:597326"/>
    </cofactor>
</comment>
<reference evidence="5 6" key="1">
    <citation type="submission" date="2021-01" db="EMBL/GenBank/DDBJ databases">
        <title>Complete genome sequence of Erwinia rhapontici MAFF 311153.</title>
        <authorList>
            <person name="Morohoshi T."/>
            <person name="Someya N."/>
        </authorList>
    </citation>
    <scope>NUCLEOTIDE SEQUENCE [LARGE SCALE GENOMIC DNA]</scope>
    <source>
        <strain evidence="5 6">MAFF 311153</strain>
    </source>
</reference>
<dbReference type="Gene3D" id="3.40.640.10">
    <property type="entry name" value="Type I PLP-dependent aspartate aminotransferase-like (Major domain)"/>
    <property type="match status" value="1"/>
</dbReference>
<accession>A0ABM7MWC6</accession>
<dbReference type="Pfam" id="PF00155">
    <property type="entry name" value="Aminotran_1_2"/>
    <property type="match status" value="1"/>
</dbReference>
<keyword evidence="3" id="KW-0808">Transferase</keyword>
<evidence type="ECO:0000256" key="2">
    <source>
        <dbReference type="ARBA" id="ARBA00022576"/>
    </source>
</evidence>
<evidence type="ECO:0000256" key="3">
    <source>
        <dbReference type="ARBA" id="ARBA00022679"/>
    </source>
</evidence>
<dbReference type="Proteomes" id="UP000677515">
    <property type="component" value="Chromosome"/>
</dbReference>
<dbReference type="InterPro" id="IPR004839">
    <property type="entry name" value="Aminotransferase_I/II_large"/>
</dbReference>
<dbReference type="EMBL" id="AP024329">
    <property type="protein sequence ID" value="BCQ33474.1"/>
    <property type="molecule type" value="Genomic_DNA"/>
</dbReference>
<feature type="domain" description="Aminotransferase class I/classII large" evidence="4">
    <location>
        <begin position="35"/>
        <end position="385"/>
    </location>
</feature>
<protein>
    <submittedName>
        <fullName evidence="5">Diaminopimelate aminotransferase</fullName>
    </submittedName>
</protein>
<sequence>MPDFAASPLVNALEENLFSVLEKLAREVDTSELSLIDLSSGSPRQPTPPAIIATLQTTAASPANHEYPSFWGKPQVRQAIADFYLNHYGVELDPESEIAVFQGSHIGVNGIPRAVVSPGQTIISTDPCYPMYRSAAVQSQAQFYGIPLEEKDNFLPDFSRVPEEVARQSGLLILNYPHNPTGAMATPALFDAALAFAREYHTPVLHDFAYAAIGSHAADIPASLLAQPGAKEWGVETYTMSKTFCMAGWRFGFAVGNASIIRAFKKLHTHSYSTVFGAIQDAAITALSLPASQIQQLANVYHQRREWVLQKLAAMNWPVPPNQGTFFLWLPVPDGERAQPFAERLLKEAHIIVAPGSGFGQGGEGYIRISLTADDAALNTALTRIDALKLFS</sequence>
<dbReference type="Gene3D" id="3.90.1150.10">
    <property type="entry name" value="Aspartate Aminotransferase, domain 1"/>
    <property type="match status" value="1"/>
</dbReference>
<dbReference type="InterPro" id="IPR015424">
    <property type="entry name" value="PyrdxlP-dep_Trfase"/>
</dbReference>
<organism evidence="5 6">
    <name type="scientific">Erwinia rhapontici</name>
    <name type="common">Pectobacterium rhapontici</name>
    <dbReference type="NCBI Taxonomy" id="55212"/>
    <lineage>
        <taxon>Bacteria</taxon>
        <taxon>Pseudomonadati</taxon>
        <taxon>Pseudomonadota</taxon>
        <taxon>Gammaproteobacteria</taxon>
        <taxon>Enterobacterales</taxon>
        <taxon>Erwiniaceae</taxon>
        <taxon>Erwinia</taxon>
    </lineage>
</organism>
<dbReference type="InterPro" id="IPR050881">
    <property type="entry name" value="LL-DAP_aminotransferase"/>
</dbReference>
<evidence type="ECO:0000259" key="4">
    <source>
        <dbReference type="Pfam" id="PF00155"/>
    </source>
</evidence>
<dbReference type="InterPro" id="IPR015421">
    <property type="entry name" value="PyrdxlP-dep_Trfase_major"/>
</dbReference>
<dbReference type="InterPro" id="IPR015422">
    <property type="entry name" value="PyrdxlP-dep_Trfase_small"/>
</dbReference>
<evidence type="ECO:0000313" key="6">
    <source>
        <dbReference type="Proteomes" id="UP000677515"/>
    </source>
</evidence>
<dbReference type="GO" id="GO:0008483">
    <property type="term" value="F:transaminase activity"/>
    <property type="evidence" value="ECO:0007669"/>
    <property type="project" value="UniProtKB-KW"/>
</dbReference>
<gene>
    <name evidence="5" type="primary">dapC</name>
    <name evidence="5" type="ORF">ERHA53_08170</name>
</gene>